<protein>
    <recommendedName>
        <fullName evidence="5">FAD-binding domain-containing protein</fullName>
    </recommendedName>
</protein>
<name>A0A0D1X6X7_9EURO</name>
<keyword evidence="2" id="KW-0285">Flavoprotein</keyword>
<evidence type="ECO:0000256" key="3">
    <source>
        <dbReference type="ARBA" id="ARBA00022827"/>
    </source>
</evidence>
<gene>
    <name evidence="6" type="ORF">PV11_05560</name>
</gene>
<evidence type="ECO:0000256" key="4">
    <source>
        <dbReference type="ARBA" id="ARBA00023002"/>
    </source>
</evidence>
<dbReference type="Proteomes" id="UP000053599">
    <property type="component" value="Unassembled WGS sequence"/>
</dbReference>
<evidence type="ECO:0000313" key="7">
    <source>
        <dbReference type="Proteomes" id="UP000053599"/>
    </source>
</evidence>
<dbReference type="PRINTS" id="PR00420">
    <property type="entry name" value="RNGMNOXGNASE"/>
</dbReference>
<dbReference type="OrthoDB" id="10016252at2759"/>
<proteinExistence type="predicted"/>
<evidence type="ECO:0000313" key="6">
    <source>
        <dbReference type="EMBL" id="KIV83541.1"/>
    </source>
</evidence>
<dbReference type="SUPFAM" id="SSF51905">
    <property type="entry name" value="FAD/NAD(P)-binding domain"/>
    <property type="match status" value="1"/>
</dbReference>
<dbReference type="Gene3D" id="3.30.9.10">
    <property type="entry name" value="D-Amino Acid Oxidase, subunit A, domain 2"/>
    <property type="match status" value="1"/>
</dbReference>
<dbReference type="STRING" id="1016849.A0A0D1X6X7"/>
<accession>A0A0D1X6X7</accession>
<dbReference type="GO" id="GO:0071949">
    <property type="term" value="F:FAD binding"/>
    <property type="evidence" value="ECO:0007669"/>
    <property type="project" value="InterPro"/>
</dbReference>
<dbReference type="HOGENOM" id="CLU_009665_2_1_1"/>
<dbReference type="PANTHER" id="PTHR43004">
    <property type="entry name" value="TRK SYSTEM POTASSIUM UPTAKE PROTEIN"/>
    <property type="match status" value="1"/>
</dbReference>
<dbReference type="Gene3D" id="3.50.50.60">
    <property type="entry name" value="FAD/NAD(P)-binding domain"/>
    <property type="match status" value="1"/>
</dbReference>
<dbReference type="Pfam" id="PF01494">
    <property type="entry name" value="FAD_binding_3"/>
    <property type="match status" value="1"/>
</dbReference>
<dbReference type="InterPro" id="IPR036188">
    <property type="entry name" value="FAD/NAD-bd_sf"/>
</dbReference>
<dbReference type="InterPro" id="IPR050641">
    <property type="entry name" value="RIFMO-like"/>
</dbReference>
<dbReference type="PANTHER" id="PTHR43004:SF19">
    <property type="entry name" value="BINDING MONOOXYGENASE, PUTATIVE (JCVI)-RELATED"/>
    <property type="match status" value="1"/>
</dbReference>
<dbReference type="InterPro" id="IPR002938">
    <property type="entry name" value="FAD-bd"/>
</dbReference>
<organism evidence="6 7">
    <name type="scientific">Exophiala sideris</name>
    <dbReference type="NCBI Taxonomy" id="1016849"/>
    <lineage>
        <taxon>Eukaryota</taxon>
        <taxon>Fungi</taxon>
        <taxon>Dikarya</taxon>
        <taxon>Ascomycota</taxon>
        <taxon>Pezizomycotina</taxon>
        <taxon>Eurotiomycetes</taxon>
        <taxon>Chaetothyriomycetidae</taxon>
        <taxon>Chaetothyriales</taxon>
        <taxon>Herpotrichiellaceae</taxon>
        <taxon>Exophiala</taxon>
    </lineage>
</organism>
<keyword evidence="3" id="KW-0274">FAD</keyword>
<evidence type="ECO:0000256" key="2">
    <source>
        <dbReference type="ARBA" id="ARBA00022630"/>
    </source>
</evidence>
<reference evidence="6 7" key="1">
    <citation type="submission" date="2015-01" db="EMBL/GenBank/DDBJ databases">
        <title>The Genome Sequence of Exophiala sideris CBS121828.</title>
        <authorList>
            <consortium name="The Broad Institute Genomics Platform"/>
            <person name="Cuomo C."/>
            <person name="de Hoog S."/>
            <person name="Gorbushina A."/>
            <person name="Stielow B."/>
            <person name="Teixiera M."/>
            <person name="Abouelleil A."/>
            <person name="Chapman S.B."/>
            <person name="Priest M."/>
            <person name="Young S.K."/>
            <person name="Wortman J."/>
            <person name="Nusbaum C."/>
            <person name="Birren B."/>
        </authorList>
    </citation>
    <scope>NUCLEOTIDE SEQUENCE [LARGE SCALE GENOMIC DNA]</scope>
    <source>
        <strain evidence="6 7">CBS 121828</strain>
    </source>
</reference>
<evidence type="ECO:0000259" key="5">
    <source>
        <dbReference type="Pfam" id="PF01494"/>
    </source>
</evidence>
<keyword evidence="4" id="KW-0560">Oxidoreductase</keyword>
<feature type="domain" description="FAD-binding" evidence="5">
    <location>
        <begin position="11"/>
        <end position="342"/>
    </location>
</feature>
<dbReference type="AlphaFoldDB" id="A0A0D1X6X7"/>
<dbReference type="EMBL" id="KN846952">
    <property type="protein sequence ID" value="KIV83541.1"/>
    <property type="molecule type" value="Genomic_DNA"/>
</dbReference>
<dbReference type="GO" id="GO:0016709">
    <property type="term" value="F:oxidoreductase activity, acting on paired donors, with incorporation or reduction of molecular oxygen, NAD(P)H as one donor, and incorporation of one atom of oxygen"/>
    <property type="evidence" value="ECO:0007669"/>
    <property type="project" value="UniProtKB-ARBA"/>
</dbReference>
<comment type="cofactor">
    <cofactor evidence="1">
        <name>FAD</name>
        <dbReference type="ChEBI" id="CHEBI:57692"/>
    </cofactor>
</comment>
<evidence type="ECO:0000256" key="1">
    <source>
        <dbReference type="ARBA" id="ARBA00001974"/>
    </source>
</evidence>
<sequence length="455" mass="51044">MSPSTINEHHPVIIVGCGPVGLTVAANLARLGVPVLVLERNAGVDQSPRASAYQPCAQAELLETGTLEDVKKEAIINDRLSYWIDKKRVAYVEKREGGQIFPAGINCPQPQLAAILLRHLTTRYHSQVKFNQNVAEITQHDDQVSVTAIDANTNQKTKYTCDWLVGADGAGSSVRKLSEIPFEGFSWPKEDFVATNIRYDFYQHGFSTANFVLDPVNWAVVTILGAEKDLWRIAFGVRAGLTNDEIKAELDEHYKHIFPVWPVKYELVQLNKYKPHQRCAQTFRKGRVLLAGDAAHSNNPIGGLGLTTGLLDAGPLGRALAAVIQGRAPDNLLDTWATARREKWLTFTNDFSIENKRLMQRAGYSDDPLGIWKIDDVAREHQMEQWLANATPEKKDADLKFFKALEDPQAQLMSRMKQWEITMDPMWMAQYEDPEVVKYRVSLRPTALSTNTSMG</sequence>